<dbReference type="PANTHER" id="PTHR31749:SF3">
    <property type="entry name" value="KINETOCHORE-ASSOCIATED PROTEIN NSL1 HOMOLOG"/>
    <property type="match status" value="1"/>
</dbReference>
<keyword evidence="3" id="KW-1185">Reference proteome</keyword>
<dbReference type="AlphaFoldDB" id="A0A4Z1KUE0"/>
<reference evidence="2 3" key="1">
    <citation type="submission" date="2017-12" db="EMBL/GenBank/DDBJ databases">
        <title>Comparative genomics of Botrytis spp.</title>
        <authorList>
            <person name="Valero-Jimenez C.A."/>
            <person name="Tapia P."/>
            <person name="Veloso J."/>
            <person name="Silva-Moreno E."/>
            <person name="Staats M."/>
            <person name="Valdes J.H."/>
            <person name="Van Kan J.A.L."/>
        </authorList>
    </citation>
    <scope>NUCLEOTIDE SEQUENCE [LARGE SCALE GENOMIC DNA]</scope>
    <source>
        <strain evidence="2 3">MUCL3349</strain>
    </source>
</reference>
<evidence type="ECO:0000313" key="3">
    <source>
        <dbReference type="Proteomes" id="UP000297280"/>
    </source>
</evidence>
<evidence type="ECO:0008006" key="4">
    <source>
        <dbReference type="Google" id="ProtNLM"/>
    </source>
</evidence>
<evidence type="ECO:0000256" key="1">
    <source>
        <dbReference type="SAM" id="Coils"/>
    </source>
</evidence>
<dbReference type="GO" id="GO:0000070">
    <property type="term" value="P:mitotic sister chromatid segregation"/>
    <property type="evidence" value="ECO:0007669"/>
    <property type="project" value="InterPro"/>
</dbReference>
<organism evidence="2 3">
    <name type="scientific">Botrytis porri</name>
    <dbReference type="NCBI Taxonomy" id="87229"/>
    <lineage>
        <taxon>Eukaryota</taxon>
        <taxon>Fungi</taxon>
        <taxon>Dikarya</taxon>
        <taxon>Ascomycota</taxon>
        <taxon>Pezizomycotina</taxon>
        <taxon>Leotiomycetes</taxon>
        <taxon>Helotiales</taxon>
        <taxon>Sclerotiniaceae</taxon>
        <taxon>Botrytis</taxon>
    </lineage>
</organism>
<dbReference type="InterPro" id="IPR013950">
    <property type="entry name" value="Mis14/Nsl1"/>
</dbReference>
<accession>A0A4Z1KUE0</accession>
<evidence type="ECO:0000313" key="2">
    <source>
        <dbReference type="EMBL" id="TGO88056.1"/>
    </source>
</evidence>
<comment type="caution">
    <text evidence="2">The sequence shown here is derived from an EMBL/GenBank/DDBJ whole genome shotgun (WGS) entry which is preliminary data.</text>
</comment>
<sequence length="248" mass="28353">MAEQQRKIELQSPDDLKYLVANVKRAAREMIDRDLPPIEGEDAMRRLVEEIVGEYIHKTFLTASPSISINGMVPQRKLINANLQPEENDRDIIEEREEHEPFDGQLWERAKALAVKEEELVEQIAALRRNVPAVVVEREGKWKKGVEEEEREIEGWREKLGMEDEAIFAEGGSGLGLERNERMVEVEGDWDKGIGGLEGLFRGLPEVGATRDRAGRAEEYVRGRGREARILGIEFFGRNEKSCAREME</sequence>
<gene>
    <name evidence="2" type="ORF">BPOR_0187g00170</name>
</gene>
<dbReference type="OrthoDB" id="2135762at2759"/>
<dbReference type="STRING" id="87229.A0A4Z1KUE0"/>
<dbReference type="GO" id="GO:0000444">
    <property type="term" value="C:MIS12/MIND type complex"/>
    <property type="evidence" value="ECO:0007669"/>
    <property type="project" value="TreeGrafter"/>
</dbReference>
<proteinExistence type="predicted"/>
<dbReference type="EMBL" id="PQXO01000187">
    <property type="protein sequence ID" value="TGO88056.1"/>
    <property type="molecule type" value="Genomic_DNA"/>
</dbReference>
<feature type="coiled-coil region" evidence="1">
    <location>
        <begin position="110"/>
        <end position="166"/>
    </location>
</feature>
<dbReference type="Proteomes" id="UP000297280">
    <property type="component" value="Unassembled WGS sequence"/>
</dbReference>
<dbReference type="PANTHER" id="PTHR31749">
    <property type="entry name" value="KINETOCHORE-ASSOCIATED PROTEIN NSL1 HOMOLOG"/>
    <property type="match status" value="1"/>
</dbReference>
<dbReference type="Pfam" id="PF08641">
    <property type="entry name" value="Mis14"/>
    <property type="match status" value="1"/>
</dbReference>
<name>A0A4Z1KUE0_9HELO</name>
<keyword evidence="1" id="KW-0175">Coiled coil</keyword>
<protein>
    <recommendedName>
        <fullName evidence="4">Kinetochore protein mis14</fullName>
    </recommendedName>
</protein>